<dbReference type="InterPro" id="IPR011701">
    <property type="entry name" value="MFS"/>
</dbReference>
<evidence type="ECO:0000256" key="2">
    <source>
        <dbReference type="ARBA" id="ARBA00008335"/>
    </source>
</evidence>
<keyword evidence="11" id="KW-1185">Reference proteome</keyword>
<dbReference type="RefSeq" id="WP_380728618.1">
    <property type="nucleotide sequence ID" value="NZ_JBHTLK010000249.1"/>
</dbReference>
<evidence type="ECO:0000256" key="8">
    <source>
        <dbReference type="SAM" id="Phobius"/>
    </source>
</evidence>
<evidence type="ECO:0000256" key="1">
    <source>
        <dbReference type="ARBA" id="ARBA00004651"/>
    </source>
</evidence>
<evidence type="ECO:0000256" key="3">
    <source>
        <dbReference type="ARBA" id="ARBA00022448"/>
    </source>
</evidence>
<evidence type="ECO:0000256" key="4">
    <source>
        <dbReference type="ARBA" id="ARBA00022475"/>
    </source>
</evidence>
<feature type="transmembrane region" description="Helical" evidence="8">
    <location>
        <begin position="134"/>
        <end position="158"/>
    </location>
</feature>
<feature type="transmembrane region" description="Helical" evidence="8">
    <location>
        <begin position="164"/>
        <end position="185"/>
    </location>
</feature>
<feature type="transmembrane region" description="Helical" evidence="8">
    <location>
        <begin position="350"/>
        <end position="373"/>
    </location>
</feature>
<comment type="caution">
    <text evidence="10">The sequence shown here is derived from an EMBL/GenBank/DDBJ whole genome shotgun (WGS) entry which is preliminary data.</text>
</comment>
<feature type="transmembrane region" description="Helical" evidence="8">
    <location>
        <begin position="290"/>
        <end position="310"/>
    </location>
</feature>
<keyword evidence="7 8" id="KW-0472">Membrane</keyword>
<evidence type="ECO:0000313" key="11">
    <source>
        <dbReference type="Proteomes" id="UP001597168"/>
    </source>
</evidence>
<dbReference type="PANTHER" id="PTHR43271">
    <property type="entry name" value="BLL2771 PROTEIN"/>
    <property type="match status" value="1"/>
</dbReference>
<keyword evidence="4" id="KW-1003">Cell membrane</keyword>
<evidence type="ECO:0000313" key="10">
    <source>
        <dbReference type="EMBL" id="MFD1151531.1"/>
    </source>
</evidence>
<feature type="transmembrane region" description="Helical" evidence="8">
    <location>
        <begin position="79"/>
        <end position="98"/>
    </location>
</feature>
<feature type="transmembrane region" description="Helical" evidence="8">
    <location>
        <begin position="385"/>
        <end position="402"/>
    </location>
</feature>
<dbReference type="PANTHER" id="PTHR43271:SF2">
    <property type="entry name" value="BLL2771 PROTEIN"/>
    <property type="match status" value="1"/>
</dbReference>
<dbReference type="Pfam" id="PF07690">
    <property type="entry name" value="MFS_1"/>
    <property type="match status" value="1"/>
</dbReference>
<sequence length="449" mass="47510">MPVDRATKQAWLIWSTAVVVYIAALFHRTSLGVASLEAGDRFAVGPAGLGTFTVLQIGLYALMQIPTGLLVDRFGPRRVLTAAALLMGAGQVLFALAGSYPLGLAARAVLGVGDAMTWVSVLRLAAAHFPPRRFTLVMTLSAALGGAGNLVATVPLTLLLDNAGWTATFLIAGVATAVYSAVVVWRVREVPDGVVPPAPEPVPLRALGGRVREAWREPSTRLGFWVHFTSMSTPALLGLLWGFPYLVEAQGLSRPAASAVLSTLVLVAIVVGPVLGTVIGGRPEWRMPIVGWYLATAVVCWAVLLGWPGGVLPTPALYLLFAVLAVGNPVSGVAFALVRDYNPLHRVSTATGVANVGGFGAITFTALAVGVLLDVVEPVVAAPQAYRIAFLSVVAVMLLGVWRTVVWWRRARAAVFAAEERGETVPVQLRRRRWDVVAGRADSRTLVEA</sequence>
<feature type="transmembrane region" description="Helical" evidence="8">
    <location>
        <begin position="104"/>
        <end position="122"/>
    </location>
</feature>
<accession>A0ABW3R387</accession>
<feature type="transmembrane region" description="Helical" evidence="8">
    <location>
        <begin position="316"/>
        <end position="338"/>
    </location>
</feature>
<dbReference type="PROSITE" id="PS50850">
    <property type="entry name" value="MFS"/>
    <property type="match status" value="1"/>
</dbReference>
<comment type="similarity">
    <text evidence="2">Belongs to the major facilitator superfamily.</text>
</comment>
<keyword evidence="5 8" id="KW-0812">Transmembrane</keyword>
<evidence type="ECO:0000256" key="6">
    <source>
        <dbReference type="ARBA" id="ARBA00022989"/>
    </source>
</evidence>
<keyword evidence="3" id="KW-0813">Transport</keyword>
<feature type="transmembrane region" description="Helical" evidence="8">
    <location>
        <begin position="42"/>
        <end position="63"/>
    </location>
</feature>
<feature type="transmembrane region" description="Helical" evidence="8">
    <location>
        <begin position="256"/>
        <end position="278"/>
    </location>
</feature>
<comment type="subcellular location">
    <subcellularLocation>
        <location evidence="1">Cell membrane</location>
        <topology evidence="1">Multi-pass membrane protein</topology>
    </subcellularLocation>
</comment>
<gene>
    <name evidence="10" type="ORF">ACFQ3T_30735</name>
</gene>
<name>A0ABW3R387_9PSEU</name>
<keyword evidence="6 8" id="KW-1133">Transmembrane helix</keyword>
<feature type="transmembrane region" description="Helical" evidence="8">
    <location>
        <begin position="222"/>
        <end position="244"/>
    </location>
</feature>
<dbReference type="SUPFAM" id="SSF103473">
    <property type="entry name" value="MFS general substrate transporter"/>
    <property type="match status" value="1"/>
</dbReference>
<evidence type="ECO:0000256" key="5">
    <source>
        <dbReference type="ARBA" id="ARBA00022692"/>
    </source>
</evidence>
<dbReference type="Gene3D" id="1.20.1250.20">
    <property type="entry name" value="MFS general substrate transporter like domains"/>
    <property type="match status" value="1"/>
</dbReference>
<evidence type="ECO:0000259" key="9">
    <source>
        <dbReference type="PROSITE" id="PS50850"/>
    </source>
</evidence>
<proteinExistence type="inferred from homology"/>
<feature type="domain" description="Major facilitator superfamily (MFS) profile" evidence="9">
    <location>
        <begin position="13"/>
        <end position="412"/>
    </location>
</feature>
<dbReference type="Proteomes" id="UP001597168">
    <property type="component" value="Unassembled WGS sequence"/>
</dbReference>
<evidence type="ECO:0000256" key="7">
    <source>
        <dbReference type="ARBA" id="ARBA00023136"/>
    </source>
</evidence>
<organism evidence="10 11">
    <name type="scientific">Saccharothrix hoggarensis</name>
    <dbReference type="NCBI Taxonomy" id="913853"/>
    <lineage>
        <taxon>Bacteria</taxon>
        <taxon>Bacillati</taxon>
        <taxon>Actinomycetota</taxon>
        <taxon>Actinomycetes</taxon>
        <taxon>Pseudonocardiales</taxon>
        <taxon>Pseudonocardiaceae</taxon>
        <taxon>Saccharothrix</taxon>
    </lineage>
</organism>
<dbReference type="InterPro" id="IPR036259">
    <property type="entry name" value="MFS_trans_sf"/>
</dbReference>
<dbReference type="InterPro" id="IPR020846">
    <property type="entry name" value="MFS_dom"/>
</dbReference>
<dbReference type="EMBL" id="JBHTLK010000249">
    <property type="protein sequence ID" value="MFD1151531.1"/>
    <property type="molecule type" value="Genomic_DNA"/>
</dbReference>
<protein>
    <submittedName>
        <fullName evidence="10">Nitrate/nitrite transporter</fullName>
    </submittedName>
</protein>
<reference evidence="11" key="1">
    <citation type="journal article" date="2019" name="Int. J. Syst. Evol. Microbiol.">
        <title>The Global Catalogue of Microorganisms (GCM) 10K type strain sequencing project: providing services to taxonomists for standard genome sequencing and annotation.</title>
        <authorList>
            <consortium name="The Broad Institute Genomics Platform"/>
            <consortium name="The Broad Institute Genome Sequencing Center for Infectious Disease"/>
            <person name="Wu L."/>
            <person name="Ma J."/>
        </authorList>
    </citation>
    <scope>NUCLEOTIDE SEQUENCE [LARGE SCALE GENOMIC DNA]</scope>
    <source>
        <strain evidence="11">CCUG 60214</strain>
    </source>
</reference>
<feature type="transmembrane region" description="Helical" evidence="8">
    <location>
        <begin position="12"/>
        <end position="30"/>
    </location>
</feature>